<dbReference type="PANTHER" id="PTHR43304">
    <property type="entry name" value="PHYTOCHROME-LIKE PROTEIN CPH1"/>
    <property type="match status" value="1"/>
</dbReference>
<dbReference type="InterPro" id="IPR003018">
    <property type="entry name" value="GAF"/>
</dbReference>
<feature type="domain" description="Histidine kinase" evidence="6">
    <location>
        <begin position="561"/>
        <end position="762"/>
    </location>
</feature>
<dbReference type="SUPFAM" id="SSF55781">
    <property type="entry name" value="GAF domain-like"/>
    <property type="match status" value="1"/>
</dbReference>
<keyword evidence="4" id="KW-0808">Transferase</keyword>
<comment type="catalytic activity">
    <reaction evidence="1">
        <text>ATP + protein L-histidine = ADP + protein N-phospho-L-histidine.</text>
        <dbReference type="EC" id="2.7.13.3"/>
    </reaction>
</comment>
<dbReference type="PROSITE" id="PS50109">
    <property type="entry name" value="HIS_KIN"/>
    <property type="match status" value="1"/>
</dbReference>
<dbReference type="InterPro" id="IPR035965">
    <property type="entry name" value="PAS-like_dom_sf"/>
</dbReference>
<dbReference type="SMART" id="SM00387">
    <property type="entry name" value="HATPase_c"/>
    <property type="match status" value="1"/>
</dbReference>
<dbReference type="CDD" id="cd00130">
    <property type="entry name" value="PAS"/>
    <property type="match status" value="3"/>
</dbReference>
<dbReference type="InterPro" id="IPR000014">
    <property type="entry name" value="PAS"/>
</dbReference>
<evidence type="ECO:0000313" key="9">
    <source>
        <dbReference type="EMBL" id="NLV08219.1"/>
    </source>
</evidence>
<dbReference type="Proteomes" id="UP000610611">
    <property type="component" value="Unassembled WGS sequence"/>
</dbReference>
<dbReference type="Gene3D" id="3.30.450.40">
    <property type="match status" value="1"/>
</dbReference>
<dbReference type="Gene3D" id="2.10.70.100">
    <property type="match status" value="1"/>
</dbReference>
<dbReference type="PANTHER" id="PTHR43304:SF1">
    <property type="entry name" value="PAC DOMAIN-CONTAINING PROTEIN"/>
    <property type="match status" value="1"/>
</dbReference>
<feature type="domain" description="PAC" evidence="8">
    <location>
        <begin position="505"/>
        <end position="557"/>
    </location>
</feature>
<protein>
    <recommendedName>
        <fullName evidence="2">histidine kinase</fullName>
        <ecNumber evidence="2">2.7.13.3</ecNumber>
    </recommendedName>
</protein>
<evidence type="ECO:0000256" key="5">
    <source>
        <dbReference type="ARBA" id="ARBA00022777"/>
    </source>
</evidence>
<dbReference type="SMART" id="SM00091">
    <property type="entry name" value="PAS"/>
    <property type="match status" value="3"/>
</dbReference>
<feature type="domain" description="PAC" evidence="8">
    <location>
        <begin position="382"/>
        <end position="432"/>
    </location>
</feature>
<dbReference type="Pfam" id="PF01590">
    <property type="entry name" value="GAF"/>
    <property type="match status" value="1"/>
</dbReference>
<dbReference type="InterPro" id="IPR000700">
    <property type="entry name" value="PAS-assoc_C"/>
</dbReference>
<reference evidence="9" key="1">
    <citation type="submission" date="2019-12" db="EMBL/GenBank/DDBJ databases">
        <title>The whole-genome sequencing of Haloarcula japonica strain pws8.</title>
        <authorList>
            <person name="Verma D.K."/>
            <person name="Gopal K."/>
            <person name="Prasad E.S."/>
        </authorList>
    </citation>
    <scope>NUCLEOTIDE SEQUENCE</scope>
    <source>
        <strain evidence="9">Pws8</strain>
    </source>
</reference>
<dbReference type="PROSITE" id="PS50112">
    <property type="entry name" value="PAS"/>
    <property type="match status" value="2"/>
</dbReference>
<sequence length="786" mass="86445">MSSEPSPALEEPIRQRLYEIVSADELSLEDKQTKALALGRELLGVQNGHIERADKAAGIHEVVASVGGPATLFTPGETLDRATTYCRHTMDASSPLALINAPEEGWGDDPAYKEHGLACYLGAPIFVRGEPYGTVCFVDENPRTDSFETSEKAFVELIARLLGRELDATHYEADLADAYNRRSALVAAAPDAIFLIDADTAEITDINEAATSLTGYDGADLDGMAVFDLHPTTSRDQYYQLFESIGATGETTSTLPDGSQLELQTADSDRIPIELSAAAVELSDGRYIQSIVRDISERVQREQELDRKQELFAHSQRLASVGGWEYDCQTDDLYWTDEVRRIHGVDEDFTPTVEDALSLFHPDDRPKLEEAFGRAIKDCEPYDLELRIVTPDDELRWVRAQGRPCRNGETVRLRGTFQDITERREREEELRLRTRAMDEAGVGISIADSTEPDIPLVYVNDAFTDVTGYDRETAIGTNCRFLQGSGTDEASVDIIRAAIEQEETRTAELLNYRTDGTPFWNELTVTPVADSTGETTHFIGIQRDVTSRKRRERLIGVLNRVLRHNLRNDITVIAGLGEAIAQAADGEVATYAETVTETARDLMSVSEKAKTVETALRDSPSPRPLDIVEMVGQIVMELQEAHPEATIQCDLPDEQQAMATDRLEMVLVELTENALNAGASELTVAVVPPEDDGRVTVEVRDDGPGLPAMEVRVLKEASESPVDHASSFGLWMVNWLVTEMGGEVDVAAADGTTVTIALQQGHRDDVSRGGAVTKAALGDDPDSWDW</sequence>
<name>A0A847U5E4_9EURY</name>
<evidence type="ECO:0000259" key="8">
    <source>
        <dbReference type="PROSITE" id="PS50113"/>
    </source>
</evidence>
<evidence type="ECO:0000259" key="7">
    <source>
        <dbReference type="PROSITE" id="PS50112"/>
    </source>
</evidence>
<organism evidence="9 10">
    <name type="scientific">Haloarcula rubripromontorii</name>
    <dbReference type="NCBI Taxonomy" id="1705562"/>
    <lineage>
        <taxon>Archaea</taxon>
        <taxon>Methanobacteriati</taxon>
        <taxon>Methanobacteriota</taxon>
        <taxon>Stenosarchaea group</taxon>
        <taxon>Halobacteria</taxon>
        <taxon>Halobacteriales</taxon>
        <taxon>Haloarculaceae</taxon>
        <taxon>Haloarcula</taxon>
    </lineage>
</organism>
<evidence type="ECO:0000256" key="4">
    <source>
        <dbReference type="ARBA" id="ARBA00022679"/>
    </source>
</evidence>
<dbReference type="InterPro" id="IPR036890">
    <property type="entry name" value="HATPase_C_sf"/>
</dbReference>
<dbReference type="Pfam" id="PF13426">
    <property type="entry name" value="PAS_9"/>
    <property type="match status" value="2"/>
</dbReference>
<dbReference type="Pfam" id="PF02518">
    <property type="entry name" value="HATPase_c"/>
    <property type="match status" value="1"/>
</dbReference>
<dbReference type="CDD" id="cd00075">
    <property type="entry name" value="HATPase"/>
    <property type="match status" value="1"/>
</dbReference>
<dbReference type="GO" id="GO:0004673">
    <property type="term" value="F:protein histidine kinase activity"/>
    <property type="evidence" value="ECO:0007669"/>
    <property type="project" value="UniProtKB-EC"/>
</dbReference>
<evidence type="ECO:0000256" key="3">
    <source>
        <dbReference type="ARBA" id="ARBA00022553"/>
    </source>
</evidence>
<feature type="domain" description="PAS" evidence="7">
    <location>
        <begin position="178"/>
        <end position="229"/>
    </location>
</feature>
<dbReference type="PROSITE" id="PS50113">
    <property type="entry name" value="PAC"/>
    <property type="match status" value="3"/>
</dbReference>
<proteinExistence type="predicted"/>
<dbReference type="SMART" id="SM00065">
    <property type="entry name" value="GAF"/>
    <property type="match status" value="1"/>
</dbReference>
<dbReference type="InterPro" id="IPR013655">
    <property type="entry name" value="PAS_fold_3"/>
</dbReference>
<gene>
    <name evidence="9" type="ORF">GOC83_19035</name>
</gene>
<dbReference type="RefSeq" id="WP_170084488.1">
    <property type="nucleotide sequence ID" value="NZ_WOWB01000006.1"/>
</dbReference>
<evidence type="ECO:0000259" key="6">
    <source>
        <dbReference type="PROSITE" id="PS50109"/>
    </source>
</evidence>
<dbReference type="SUPFAM" id="SSF55785">
    <property type="entry name" value="PYP-like sensor domain (PAS domain)"/>
    <property type="match status" value="3"/>
</dbReference>
<dbReference type="InterPro" id="IPR052162">
    <property type="entry name" value="Sensor_kinase/Photoreceptor"/>
</dbReference>
<dbReference type="InterPro" id="IPR001610">
    <property type="entry name" value="PAC"/>
</dbReference>
<dbReference type="Pfam" id="PF08447">
    <property type="entry name" value="PAS_3"/>
    <property type="match status" value="1"/>
</dbReference>
<evidence type="ECO:0000256" key="2">
    <source>
        <dbReference type="ARBA" id="ARBA00012438"/>
    </source>
</evidence>
<accession>A0A847U5E4</accession>
<dbReference type="SMART" id="SM00086">
    <property type="entry name" value="PAC"/>
    <property type="match status" value="3"/>
</dbReference>
<dbReference type="AlphaFoldDB" id="A0A847U5E4"/>
<keyword evidence="5" id="KW-0418">Kinase</keyword>
<dbReference type="NCBIfam" id="TIGR00229">
    <property type="entry name" value="sensory_box"/>
    <property type="match status" value="3"/>
</dbReference>
<dbReference type="InterPro" id="IPR003594">
    <property type="entry name" value="HATPase_dom"/>
</dbReference>
<keyword evidence="3" id="KW-0597">Phosphoprotein</keyword>
<evidence type="ECO:0000256" key="1">
    <source>
        <dbReference type="ARBA" id="ARBA00000085"/>
    </source>
</evidence>
<dbReference type="InterPro" id="IPR005467">
    <property type="entry name" value="His_kinase_dom"/>
</dbReference>
<comment type="caution">
    <text evidence="9">The sequence shown here is derived from an EMBL/GenBank/DDBJ whole genome shotgun (WGS) entry which is preliminary data.</text>
</comment>
<evidence type="ECO:0000313" key="10">
    <source>
        <dbReference type="Proteomes" id="UP000610611"/>
    </source>
</evidence>
<dbReference type="InterPro" id="IPR029016">
    <property type="entry name" value="GAF-like_dom_sf"/>
</dbReference>
<dbReference type="Gene3D" id="3.30.565.10">
    <property type="entry name" value="Histidine kinase-like ATPase, C-terminal domain"/>
    <property type="match status" value="1"/>
</dbReference>
<dbReference type="EMBL" id="WOWB01000006">
    <property type="protein sequence ID" value="NLV08219.1"/>
    <property type="molecule type" value="Genomic_DNA"/>
</dbReference>
<dbReference type="Gene3D" id="3.30.450.20">
    <property type="entry name" value="PAS domain"/>
    <property type="match status" value="3"/>
</dbReference>
<dbReference type="EC" id="2.7.13.3" evidence="2"/>
<feature type="domain" description="PAS" evidence="7">
    <location>
        <begin position="429"/>
        <end position="478"/>
    </location>
</feature>
<feature type="domain" description="PAC" evidence="8">
    <location>
        <begin position="257"/>
        <end position="307"/>
    </location>
</feature>
<dbReference type="SUPFAM" id="SSF55874">
    <property type="entry name" value="ATPase domain of HSP90 chaperone/DNA topoisomerase II/histidine kinase"/>
    <property type="match status" value="1"/>
</dbReference>